<feature type="domain" description="G-protein coupled receptors family 2 profile 2" evidence="7">
    <location>
        <begin position="46"/>
        <end position="318"/>
    </location>
</feature>
<keyword evidence="4 6" id="KW-0472">Membrane</keyword>
<reference evidence="9" key="1">
    <citation type="submission" date="2020-06" db="EMBL/GenBank/DDBJ databases">
        <title>A chromosome-scale genome assembly of Talaromyces rugulosus W13939.</title>
        <authorList>
            <person name="Wang B."/>
            <person name="Guo L."/>
            <person name="Ye K."/>
            <person name="Wang L."/>
        </authorList>
    </citation>
    <scope>NUCLEOTIDE SEQUENCE [LARGE SCALE GENOMIC DNA]</scope>
    <source>
        <strain evidence="9">W13939</strain>
    </source>
</reference>
<dbReference type="Pfam" id="PF11970">
    <property type="entry name" value="GPR_Gpa2_C"/>
    <property type="match status" value="1"/>
</dbReference>
<comment type="subcellular location">
    <subcellularLocation>
        <location evidence="1">Membrane</location>
        <topology evidence="1">Multi-pass membrane protein</topology>
    </subcellularLocation>
</comment>
<keyword evidence="2 6" id="KW-0812">Transmembrane</keyword>
<dbReference type="PROSITE" id="PS50261">
    <property type="entry name" value="G_PROTEIN_RECEP_F2_4"/>
    <property type="match status" value="1"/>
</dbReference>
<dbReference type="PANTHER" id="PTHR23112">
    <property type="entry name" value="G PROTEIN-COUPLED RECEPTOR 157-RELATED"/>
    <property type="match status" value="1"/>
</dbReference>
<evidence type="ECO:0000313" key="9">
    <source>
        <dbReference type="Proteomes" id="UP000509510"/>
    </source>
</evidence>
<dbReference type="Gene3D" id="1.20.1070.10">
    <property type="entry name" value="Rhodopsin 7-helix transmembrane proteins"/>
    <property type="match status" value="1"/>
</dbReference>
<feature type="region of interest" description="Disordered" evidence="5">
    <location>
        <begin position="326"/>
        <end position="355"/>
    </location>
</feature>
<feature type="region of interest" description="Disordered" evidence="5">
    <location>
        <begin position="437"/>
        <end position="458"/>
    </location>
</feature>
<keyword evidence="3 6" id="KW-1133">Transmembrane helix</keyword>
<dbReference type="GO" id="GO:0007189">
    <property type="term" value="P:adenylate cyclase-activating G protein-coupled receptor signaling pathway"/>
    <property type="evidence" value="ECO:0007669"/>
    <property type="project" value="TreeGrafter"/>
</dbReference>
<dbReference type="GO" id="GO:0007166">
    <property type="term" value="P:cell surface receptor signaling pathway"/>
    <property type="evidence" value="ECO:0007669"/>
    <property type="project" value="InterPro"/>
</dbReference>
<feature type="transmembrane region" description="Helical" evidence="6">
    <location>
        <begin position="160"/>
        <end position="181"/>
    </location>
</feature>
<feature type="transmembrane region" description="Helical" evidence="6">
    <location>
        <begin position="135"/>
        <end position="153"/>
    </location>
</feature>
<dbReference type="GO" id="GO:0005886">
    <property type="term" value="C:plasma membrane"/>
    <property type="evidence" value="ECO:0007669"/>
    <property type="project" value="TreeGrafter"/>
</dbReference>
<accession>A0A7H8R7Q2</accession>
<proteinExistence type="predicted"/>
<dbReference type="AlphaFoldDB" id="A0A7H8R7Q2"/>
<sequence>MSLLGAVSASLHSSSADTDRQVAARDFSEPNIDPLPAYHRHGLIVISAFALLSAVATLGMFIFMTVRLVFWRRFGNVYPGYNQYIILIYNLLIADLIQSCAFSLNLYWIATNSIKSPSAVCAVQGLFIQLGDPGSGLFALAIAAHTFMQAVFGRKIEYKWFVTGILSIWGFMVIMCIIPIASHWDDSDPVFAPTGAWCWLNSKHEADRLWTHYCWIFMAEFCTLVLYGIIFIQLRRKIASSMAVRNGNRNAQSLTRLTRITYLMVMYPIAYVVLSLPLAVGRMSTERGHTPSVTYFCVAGSMITSTGFFDVMMYTFTRRAITVEHHNHHHNHHHRQSPPDPRHPQPSTLTSSALNPFHHYDYRSNHIATVVAMTTFVPDPPSSRYQNTSKRRRNNGGFFARLPFFFRRRTASSPSVENGNNESCESFARLKDDERNAHHHHHNNNNNTATTNTNNPESDLSRVFQETTIEVTSEPAYPAVEGGGRSLSLSSSSRNRATTAGHFETME</sequence>
<name>A0A7H8R7Q2_TALRU</name>
<dbReference type="KEGG" id="trg:TRUGW13939_09571"/>
<evidence type="ECO:0000256" key="4">
    <source>
        <dbReference type="ARBA" id="ARBA00023136"/>
    </source>
</evidence>
<dbReference type="EMBL" id="CP055902">
    <property type="protein sequence ID" value="QKX62410.1"/>
    <property type="molecule type" value="Genomic_DNA"/>
</dbReference>
<protein>
    <recommendedName>
        <fullName evidence="7">G-protein coupled receptors family 2 profile 2 domain-containing protein</fullName>
    </recommendedName>
</protein>
<dbReference type="InterPro" id="IPR022596">
    <property type="entry name" value="GPR1/2/3_C"/>
</dbReference>
<feature type="transmembrane region" description="Helical" evidence="6">
    <location>
        <begin position="292"/>
        <end position="316"/>
    </location>
</feature>
<dbReference type="OrthoDB" id="100006at2759"/>
<organism evidence="8 9">
    <name type="scientific">Talaromyces rugulosus</name>
    <name type="common">Penicillium rugulosum</name>
    <dbReference type="NCBI Taxonomy" id="121627"/>
    <lineage>
        <taxon>Eukaryota</taxon>
        <taxon>Fungi</taxon>
        <taxon>Dikarya</taxon>
        <taxon>Ascomycota</taxon>
        <taxon>Pezizomycotina</taxon>
        <taxon>Eurotiomycetes</taxon>
        <taxon>Eurotiomycetidae</taxon>
        <taxon>Eurotiales</taxon>
        <taxon>Trichocomaceae</taxon>
        <taxon>Talaromyces</taxon>
        <taxon>Talaromyces sect. Islandici</taxon>
    </lineage>
</organism>
<evidence type="ECO:0000259" key="7">
    <source>
        <dbReference type="PROSITE" id="PS50261"/>
    </source>
</evidence>
<evidence type="ECO:0000256" key="2">
    <source>
        <dbReference type="ARBA" id="ARBA00022692"/>
    </source>
</evidence>
<dbReference type="Proteomes" id="UP000509510">
    <property type="component" value="Chromosome V"/>
</dbReference>
<dbReference type="GeneID" id="55997054"/>
<evidence type="ECO:0000256" key="5">
    <source>
        <dbReference type="SAM" id="MobiDB-lite"/>
    </source>
</evidence>
<dbReference type="RefSeq" id="XP_035348584.1">
    <property type="nucleotide sequence ID" value="XM_035492691.1"/>
</dbReference>
<feature type="region of interest" description="Disordered" evidence="5">
    <location>
        <begin position="472"/>
        <end position="507"/>
    </location>
</feature>
<feature type="transmembrane region" description="Helical" evidence="6">
    <location>
        <begin position="84"/>
        <end position="110"/>
    </location>
</feature>
<feature type="transmembrane region" description="Helical" evidence="6">
    <location>
        <begin position="40"/>
        <end position="63"/>
    </location>
</feature>
<evidence type="ECO:0000256" key="3">
    <source>
        <dbReference type="ARBA" id="ARBA00022989"/>
    </source>
</evidence>
<gene>
    <name evidence="8" type="ORF">TRUGW13939_09571</name>
</gene>
<dbReference type="PANTHER" id="PTHR23112:SF37">
    <property type="entry name" value="G PROTEIN-COUPLED RECEPTOR GPR1"/>
    <property type="match status" value="1"/>
</dbReference>
<dbReference type="GO" id="GO:0004930">
    <property type="term" value="F:G protein-coupled receptor activity"/>
    <property type="evidence" value="ECO:0007669"/>
    <property type="project" value="TreeGrafter"/>
</dbReference>
<feature type="region of interest" description="Disordered" evidence="5">
    <location>
        <begin position="376"/>
        <end position="395"/>
    </location>
</feature>
<feature type="transmembrane region" description="Helical" evidence="6">
    <location>
        <begin position="210"/>
        <end position="232"/>
    </location>
</feature>
<feature type="compositionally biased region" description="Polar residues" evidence="5">
    <location>
        <begin position="345"/>
        <end position="354"/>
    </location>
</feature>
<evidence type="ECO:0000256" key="1">
    <source>
        <dbReference type="ARBA" id="ARBA00004141"/>
    </source>
</evidence>
<feature type="transmembrane region" description="Helical" evidence="6">
    <location>
        <begin position="260"/>
        <end position="280"/>
    </location>
</feature>
<feature type="compositionally biased region" description="Basic residues" evidence="5">
    <location>
        <begin position="326"/>
        <end position="336"/>
    </location>
</feature>
<evidence type="ECO:0000256" key="6">
    <source>
        <dbReference type="SAM" id="Phobius"/>
    </source>
</evidence>
<evidence type="ECO:0000313" key="8">
    <source>
        <dbReference type="EMBL" id="QKX62410.1"/>
    </source>
</evidence>
<dbReference type="SUPFAM" id="SSF81321">
    <property type="entry name" value="Family A G protein-coupled receptor-like"/>
    <property type="match status" value="1"/>
</dbReference>
<dbReference type="InterPro" id="IPR017981">
    <property type="entry name" value="GPCR_2-like_7TM"/>
</dbReference>
<keyword evidence="9" id="KW-1185">Reference proteome</keyword>
<feature type="compositionally biased region" description="Low complexity" evidence="5">
    <location>
        <begin position="444"/>
        <end position="455"/>
    </location>
</feature>